<dbReference type="Gene3D" id="1.10.287.500">
    <property type="entry name" value="Helix hairpin bin"/>
    <property type="match status" value="1"/>
</dbReference>
<feature type="compositionally biased region" description="Low complexity" evidence="1">
    <location>
        <begin position="1"/>
        <end position="22"/>
    </location>
</feature>
<evidence type="ECO:0000313" key="2">
    <source>
        <dbReference type="EMBL" id="OEJ68738.1"/>
    </source>
</evidence>
<dbReference type="GO" id="GO:0050920">
    <property type="term" value="P:regulation of chemotaxis"/>
    <property type="evidence" value="ECO:0007669"/>
    <property type="project" value="InterPro"/>
</dbReference>
<dbReference type="GO" id="GO:0003824">
    <property type="term" value="F:catalytic activity"/>
    <property type="evidence" value="ECO:0007669"/>
    <property type="project" value="InterPro"/>
</dbReference>
<dbReference type="InterPro" id="IPR007439">
    <property type="entry name" value="Chemotax_Pase_CheZ"/>
</dbReference>
<keyword evidence="3" id="KW-1185">Reference proteome</keyword>
<comment type="caution">
    <text evidence="2">The sequence shown here is derived from an EMBL/GenBank/DDBJ whole genome shotgun (WGS) entry which is preliminary data.</text>
</comment>
<dbReference type="GO" id="GO:0009288">
    <property type="term" value="C:bacterial-type flagellum"/>
    <property type="evidence" value="ECO:0007669"/>
    <property type="project" value="InterPro"/>
</dbReference>
<sequence>MKALKASGKAAGTGKTKKTPTAQSLAGVRPAKCKTKSSFVSIASGRRSAEIADVYDELERLAAYIDAAKREIAAISPHDVKDEFLLSATDELDAIIEATATATNTIMDSCELVEGVMGDVTDEVGAKLMDATTSIYEACTFQDITGQRIGKVVTALKNIEDRIDALVLALGDELIAPKVKNKTTKPKSEAKTTLTDADLLEGPQLGAKAKSQAEIDDLLASFD</sequence>
<feature type="region of interest" description="Disordered" evidence="1">
    <location>
        <begin position="1"/>
        <end position="27"/>
    </location>
</feature>
<protein>
    <submittedName>
        <fullName evidence="2">Uncharacterized protein</fullName>
    </submittedName>
</protein>
<evidence type="ECO:0000313" key="3">
    <source>
        <dbReference type="Proteomes" id="UP000095347"/>
    </source>
</evidence>
<evidence type="ECO:0000256" key="1">
    <source>
        <dbReference type="SAM" id="MobiDB-lite"/>
    </source>
</evidence>
<dbReference type="AlphaFoldDB" id="A0A1E5QAB4"/>
<accession>A0A1E5QAB4</accession>
<dbReference type="STRING" id="28181.BEN30_05765"/>
<dbReference type="EMBL" id="MCGG01000011">
    <property type="protein sequence ID" value="OEJ68738.1"/>
    <property type="molecule type" value="Genomic_DNA"/>
</dbReference>
<organism evidence="2 3">
    <name type="scientific">Magnetovibrio blakemorei</name>
    <dbReference type="NCBI Taxonomy" id="28181"/>
    <lineage>
        <taxon>Bacteria</taxon>
        <taxon>Pseudomonadati</taxon>
        <taxon>Pseudomonadota</taxon>
        <taxon>Alphaproteobacteria</taxon>
        <taxon>Rhodospirillales</taxon>
        <taxon>Magnetovibrionaceae</taxon>
        <taxon>Magnetovibrio</taxon>
    </lineage>
</organism>
<reference evidence="3" key="1">
    <citation type="submission" date="2016-07" db="EMBL/GenBank/DDBJ databases">
        <authorList>
            <person name="Florea S."/>
            <person name="Webb J.S."/>
            <person name="Jaromczyk J."/>
            <person name="Schardl C.L."/>
        </authorList>
    </citation>
    <scope>NUCLEOTIDE SEQUENCE [LARGE SCALE GENOMIC DNA]</scope>
    <source>
        <strain evidence="3">MV-1</strain>
    </source>
</reference>
<dbReference type="Proteomes" id="UP000095347">
    <property type="component" value="Unassembled WGS sequence"/>
</dbReference>
<dbReference type="SUPFAM" id="SSF75708">
    <property type="entry name" value="Chemotaxis phosphatase CheZ"/>
    <property type="match status" value="1"/>
</dbReference>
<dbReference type="Pfam" id="PF04344">
    <property type="entry name" value="CheZ"/>
    <property type="match status" value="1"/>
</dbReference>
<proteinExistence type="predicted"/>
<gene>
    <name evidence="2" type="ORF">BEN30_05765</name>
</gene>
<name>A0A1E5QAB4_9PROT</name>